<dbReference type="InterPro" id="IPR008978">
    <property type="entry name" value="HSP20-like_chaperone"/>
</dbReference>
<dbReference type="SUPFAM" id="SSF49764">
    <property type="entry name" value="HSP20-like chaperones"/>
    <property type="match status" value="1"/>
</dbReference>
<feature type="domain" description="SHSP" evidence="3">
    <location>
        <begin position="46"/>
        <end position="155"/>
    </location>
</feature>
<name>A0A345PFP1_9BACI</name>
<dbReference type="KEGG" id="ocn:CUC15_07780"/>
<gene>
    <name evidence="4" type="ORF">CUC15_07780</name>
</gene>
<evidence type="ECO:0000313" key="5">
    <source>
        <dbReference type="Proteomes" id="UP000253908"/>
    </source>
</evidence>
<keyword evidence="4" id="KW-0167">Capsid protein</keyword>
<dbReference type="CDD" id="cd06464">
    <property type="entry name" value="ACD_sHsps-like"/>
    <property type="match status" value="1"/>
</dbReference>
<protein>
    <submittedName>
        <fullName evidence="4">Spore coat protein</fullName>
    </submittedName>
</protein>
<reference evidence="5" key="1">
    <citation type="submission" date="2017-11" db="EMBL/GenBank/DDBJ databases">
        <authorList>
            <person name="Zhu W."/>
        </authorList>
    </citation>
    <scope>NUCLEOTIDE SEQUENCE [LARGE SCALE GENOMIC DNA]</scope>
    <source>
        <strain evidence="5">160</strain>
    </source>
</reference>
<accession>A0A345PFP1</accession>
<sequence>MDVEKVKKWVDFTHNFQKSGLWPNMNDNYPPEKFFKREEKKDSVVLKKETDYPKIDVYKDGTHIYIFIEAPGIDPKAIHISLQSKHQLIIKGTVQQPSLSPETAINTERYYGDFERTIQLPEPTEPQLIQLGLYHGVIQIIYPRLNEITPLQFSW</sequence>
<dbReference type="OrthoDB" id="9811615at2"/>
<evidence type="ECO:0000259" key="3">
    <source>
        <dbReference type="PROSITE" id="PS01031"/>
    </source>
</evidence>
<dbReference type="Proteomes" id="UP000253908">
    <property type="component" value="Chromosome"/>
</dbReference>
<evidence type="ECO:0000256" key="2">
    <source>
        <dbReference type="RuleBase" id="RU003616"/>
    </source>
</evidence>
<evidence type="ECO:0000313" key="4">
    <source>
        <dbReference type="EMBL" id="AXI08821.1"/>
    </source>
</evidence>
<dbReference type="AlphaFoldDB" id="A0A345PFP1"/>
<dbReference type="EMBL" id="CP024848">
    <property type="protein sequence ID" value="AXI08821.1"/>
    <property type="molecule type" value="Genomic_DNA"/>
</dbReference>
<dbReference type="InterPro" id="IPR002068">
    <property type="entry name" value="A-crystallin/Hsp20_dom"/>
</dbReference>
<dbReference type="PROSITE" id="PS01031">
    <property type="entry name" value="SHSP"/>
    <property type="match status" value="1"/>
</dbReference>
<dbReference type="Pfam" id="PF00011">
    <property type="entry name" value="HSP20"/>
    <property type="match status" value="1"/>
</dbReference>
<comment type="similarity">
    <text evidence="1 2">Belongs to the small heat shock protein (HSP20) family.</text>
</comment>
<organism evidence="4 5">
    <name type="scientific">Oceanobacillus zhaokaii</name>
    <dbReference type="NCBI Taxonomy" id="2052660"/>
    <lineage>
        <taxon>Bacteria</taxon>
        <taxon>Bacillati</taxon>
        <taxon>Bacillota</taxon>
        <taxon>Bacilli</taxon>
        <taxon>Bacillales</taxon>
        <taxon>Bacillaceae</taxon>
        <taxon>Oceanobacillus</taxon>
    </lineage>
</organism>
<dbReference type="RefSeq" id="WP_114916116.1">
    <property type="nucleotide sequence ID" value="NZ_CP024848.1"/>
</dbReference>
<dbReference type="Gene3D" id="2.60.40.790">
    <property type="match status" value="1"/>
</dbReference>
<keyword evidence="5" id="KW-1185">Reference proteome</keyword>
<evidence type="ECO:0000256" key="1">
    <source>
        <dbReference type="PROSITE-ProRule" id="PRU00285"/>
    </source>
</evidence>
<keyword evidence="4" id="KW-0946">Virion</keyword>
<proteinExistence type="inferred from homology"/>